<sequence>MIIKDLREKVQKAIPCFFMVIISVISTVPAFTGGKFKLNYDGQFHLARFEDIYRALLHFKLPPLVNLIGLSHHGLAVNGMYPWLTGLIFIVPKFFIHNYMYALGTGFFILNFLTIFSIYWLIKYVTQDKWIQILGISLYQFNAYHLSLMYSRVALGEAIAYMLLPLVLLGCLKIWNKESNGWLYLGLGMGAIANTHVLSLLMLLGLIFSAELARIFQRKFDKAEFLDYLKASILGVLSAFYSLANIYWLSSRNLLNNPSGPWVTIKPNTLLQALLNNSIAEDANSFNIGIVPVLVLFVLTGMLFTGKKGTWRRWTILACVSLVGTFSWFPWQIIANQITFVSIQFLGRFLSFTALFLTMALVCYFEEQKLKTKDIACLIAFLVMISGICAVHSYHSEKTNDGFKTWVNAEQLKSSTYNSFLGNDYAPLNNKKDRVSALVQSAGVKMEVKKQNYNSLHLQLTVSKPGVYSLPIARYAGVKYEAVLNGKKISNLSEKNIKLDLSKDTNDFSLSSKATMGSYLTIIISFLTTICGVVLLLGQAFRAKKGKD</sequence>
<gene>
    <name evidence="2" type="ORF">FC19_GL000436</name>
</gene>
<dbReference type="STRING" id="1423725.FC19_GL000436"/>
<dbReference type="AlphaFoldDB" id="A0A0R2CYE4"/>
<feature type="transmembrane region" description="Helical" evidence="1">
    <location>
        <begin position="228"/>
        <end position="249"/>
    </location>
</feature>
<proteinExistence type="predicted"/>
<dbReference type="EMBL" id="AYZD01000011">
    <property type="protein sequence ID" value="KRM96909.1"/>
    <property type="molecule type" value="Genomic_DNA"/>
</dbReference>
<name>A0A0R2CYE4_9LACO</name>
<feature type="transmembrane region" description="Helical" evidence="1">
    <location>
        <begin position="182"/>
        <end position="208"/>
    </location>
</feature>
<feature type="transmembrane region" description="Helical" evidence="1">
    <location>
        <begin position="375"/>
        <end position="394"/>
    </location>
</feature>
<feature type="transmembrane region" description="Helical" evidence="1">
    <location>
        <begin position="340"/>
        <end position="363"/>
    </location>
</feature>
<protein>
    <recommendedName>
        <fullName evidence="4">Membrane protein 6-pyruvoyl-tetrahydropterin synthase-related domain-containing protein</fullName>
    </recommendedName>
</protein>
<evidence type="ECO:0000256" key="1">
    <source>
        <dbReference type="SAM" id="Phobius"/>
    </source>
</evidence>
<evidence type="ECO:0000313" key="3">
    <source>
        <dbReference type="Proteomes" id="UP000051015"/>
    </source>
</evidence>
<evidence type="ECO:0008006" key="4">
    <source>
        <dbReference type="Google" id="ProtNLM"/>
    </source>
</evidence>
<comment type="caution">
    <text evidence="2">The sequence shown here is derived from an EMBL/GenBank/DDBJ whole genome shotgun (WGS) entry which is preliminary data.</text>
</comment>
<organism evidence="2 3">
    <name type="scientific">Liquorilactobacillus aquaticus DSM 21051</name>
    <dbReference type="NCBI Taxonomy" id="1423725"/>
    <lineage>
        <taxon>Bacteria</taxon>
        <taxon>Bacillati</taxon>
        <taxon>Bacillota</taxon>
        <taxon>Bacilli</taxon>
        <taxon>Lactobacillales</taxon>
        <taxon>Lactobacillaceae</taxon>
        <taxon>Liquorilactobacillus</taxon>
    </lineage>
</organism>
<feature type="transmembrane region" description="Helical" evidence="1">
    <location>
        <begin position="285"/>
        <end position="304"/>
    </location>
</feature>
<dbReference type="PATRIC" id="fig|1423725.3.peg.448"/>
<dbReference type="Proteomes" id="UP000051015">
    <property type="component" value="Unassembled WGS sequence"/>
</dbReference>
<feature type="transmembrane region" description="Helical" evidence="1">
    <location>
        <begin position="516"/>
        <end position="537"/>
    </location>
</feature>
<keyword evidence="3" id="KW-1185">Reference proteome</keyword>
<keyword evidence="1" id="KW-0812">Transmembrane</keyword>
<keyword evidence="1" id="KW-1133">Transmembrane helix</keyword>
<feature type="transmembrane region" description="Helical" evidence="1">
    <location>
        <begin position="316"/>
        <end position="334"/>
    </location>
</feature>
<accession>A0A0R2CYE4</accession>
<feature type="transmembrane region" description="Helical" evidence="1">
    <location>
        <begin position="12"/>
        <end position="31"/>
    </location>
</feature>
<reference evidence="2 3" key="1">
    <citation type="journal article" date="2015" name="Genome Announc.">
        <title>Expanding the biotechnology potential of lactobacilli through comparative genomics of 213 strains and associated genera.</title>
        <authorList>
            <person name="Sun Z."/>
            <person name="Harris H.M."/>
            <person name="McCann A."/>
            <person name="Guo C."/>
            <person name="Argimon S."/>
            <person name="Zhang W."/>
            <person name="Yang X."/>
            <person name="Jeffery I.B."/>
            <person name="Cooney J.C."/>
            <person name="Kagawa T.F."/>
            <person name="Liu W."/>
            <person name="Song Y."/>
            <person name="Salvetti E."/>
            <person name="Wrobel A."/>
            <person name="Rasinkangas P."/>
            <person name="Parkhill J."/>
            <person name="Rea M.C."/>
            <person name="O'Sullivan O."/>
            <person name="Ritari J."/>
            <person name="Douillard F.P."/>
            <person name="Paul Ross R."/>
            <person name="Yang R."/>
            <person name="Briner A.E."/>
            <person name="Felis G.E."/>
            <person name="de Vos W.M."/>
            <person name="Barrangou R."/>
            <person name="Klaenhammer T.R."/>
            <person name="Caufield P.W."/>
            <person name="Cui Y."/>
            <person name="Zhang H."/>
            <person name="O'Toole P.W."/>
        </authorList>
    </citation>
    <scope>NUCLEOTIDE SEQUENCE [LARGE SCALE GENOMIC DNA]</scope>
    <source>
        <strain evidence="2 3">DSM 21051</strain>
    </source>
</reference>
<keyword evidence="1" id="KW-0472">Membrane</keyword>
<evidence type="ECO:0000313" key="2">
    <source>
        <dbReference type="EMBL" id="KRM96909.1"/>
    </source>
</evidence>
<feature type="transmembrane region" description="Helical" evidence="1">
    <location>
        <begin position="158"/>
        <end position="176"/>
    </location>
</feature>
<feature type="transmembrane region" description="Helical" evidence="1">
    <location>
        <begin position="99"/>
        <end position="122"/>
    </location>
</feature>